<dbReference type="CDD" id="cd19086">
    <property type="entry name" value="AKR_AKR11C1"/>
    <property type="match status" value="1"/>
</dbReference>
<gene>
    <name evidence="2" type="ORF">E4656_03575</name>
</gene>
<keyword evidence="3" id="KW-1185">Reference proteome</keyword>
<evidence type="ECO:0000313" key="2">
    <source>
        <dbReference type="EMBL" id="TGG95511.1"/>
    </source>
</evidence>
<dbReference type="OrthoDB" id="9804790at2"/>
<evidence type="ECO:0000259" key="1">
    <source>
        <dbReference type="Pfam" id="PF00248"/>
    </source>
</evidence>
<comment type="caution">
    <text evidence="2">The sequence shown here is derived from an EMBL/GenBank/DDBJ whole genome shotgun (WGS) entry which is preliminary data.</text>
</comment>
<dbReference type="Gene3D" id="3.20.20.100">
    <property type="entry name" value="NADP-dependent oxidoreductase domain"/>
    <property type="match status" value="1"/>
</dbReference>
<dbReference type="Proteomes" id="UP000297475">
    <property type="component" value="Unassembled WGS sequence"/>
</dbReference>
<dbReference type="PANTHER" id="PTHR43312:SF1">
    <property type="entry name" value="NADP-DEPENDENT OXIDOREDUCTASE DOMAIN-CONTAINING PROTEIN"/>
    <property type="match status" value="1"/>
</dbReference>
<evidence type="ECO:0000313" key="3">
    <source>
        <dbReference type="Proteomes" id="UP000297475"/>
    </source>
</evidence>
<reference evidence="2 3" key="1">
    <citation type="submission" date="2019-04" db="EMBL/GenBank/DDBJ databases">
        <title>Natronospirillum operosus gen. nov., sp. nov., a haloalkaliphilic satellite isolated from decaying biomass of laboratory culture of cyanobacterium Geitlerinema sp. and proposal of Natronospirillaceae fam. nov. and Saccharospirillaceae fam. nov.</title>
        <authorList>
            <person name="Kevbrin V."/>
            <person name="Boltyanskaya Y."/>
            <person name="Koziaeva V."/>
            <person name="Grouzdev D.S."/>
            <person name="Park M."/>
            <person name="Cho J."/>
        </authorList>
    </citation>
    <scope>NUCLEOTIDE SEQUENCE [LARGE SCALE GENOMIC DNA]</scope>
    <source>
        <strain evidence="2 3">G-116</strain>
    </source>
</reference>
<organism evidence="2 3">
    <name type="scientific">Natronospirillum operosum</name>
    <dbReference type="NCBI Taxonomy" id="2759953"/>
    <lineage>
        <taxon>Bacteria</taxon>
        <taxon>Pseudomonadati</taxon>
        <taxon>Pseudomonadota</taxon>
        <taxon>Gammaproteobacteria</taxon>
        <taxon>Oceanospirillales</taxon>
        <taxon>Natronospirillaceae</taxon>
        <taxon>Natronospirillum</taxon>
    </lineage>
</organism>
<accession>A0A4Z0WIP8</accession>
<dbReference type="InterPro" id="IPR036812">
    <property type="entry name" value="NAD(P)_OxRdtase_dom_sf"/>
</dbReference>
<sequence length="329" mass="36283">MTVRQRPLGKTGFKVSEVGLGCWQLGGDWGALPTAQANAILNAADESGVTFWDTADVYGGGQSEQLIGAYTQQHPAPPRIIATKAGRTPELYGEGYTRDKLRAAIERSRERLQTDCLDLLQLHCIPYAELQRGQVFEWLDECKQDGLIRHYGASVETVEHALWCLENTDVASLQLIVNLLRQDMAEQVLPRAEEKNVGVIVRLGLASGLLSGKMQKDQQFSEDDQRHFNKDGQAFYVGETFAGLPFNTGVELAERLKALCPTGMSLPQMALRWLLDQPGVSSIITGASRPEQVTANAAASALPPLADELHDTLFQFYHAEVRQHIRGDI</sequence>
<dbReference type="RefSeq" id="WP_135481238.1">
    <property type="nucleotide sequence ID" value="NZ_SRMF01000001.1"/>
</dbReference>
<dbReference type="AlphaFoldDB" id="A0A4Z0WIP8"/>
<name>A0A4Z0WIP8_9GAMM</name>
<dbReference type="SUPFAM" id="SSF51430">
    <property type="entry name" value="NAD(P)-linked oxidoreductase"/>
    <property type="match status" value="1"/>
</dbReference>
<proteinExistence type="predicted"/>
<dbReference type="InterPro" id="IPR023210">
    <property type="entry name" value="NADP_OxRdtase_dom"/>
</dbReference>
<dbReference type="InterPro" id="IPR053135">
    <property type="entry name" value="AKR2_Oxidoreductase"/>
</dbReference>
<dbReference type="PANTHER" id="PTHR43312">
    <property type="entry name" value="D-THREO-ALDOSE 1-DEHYDROGENASE"/>
    <property type="match status" value="1"/>
</dbReference>
<feature type="domain" description="NADP-dependent oxidoreductase" evidence="1">
    <location>
        <begin position="18"/>
        <end position="312"/>
    </location>
</feature>
<dbReference type="Pfam" id="PF00248">
    <property type="entry name" value="Aldo_ket_red"/>
    <property type="match status" value="1"/>
</dbReference>
<dbReference type="EMBL" id="SRMF01000001">
    <property type="protein sequence ID" value="TGG95511.1"/>
    <property type="molecule type" value="Genomic_DNA"/>
</dbReference>
<protein>
    <submittedName>
        <fullName evidence="2">Aldo/keto reductase</fullName>
    </submittedName>
</protein>